<evidence type="ECO:0000256" key="19">
    <source>
        <dbReference type="SAM" id="MobiDB-lite"/>
    </source>
</evidence>
<dbReference type="InterPro" id="IPR043130">
    <property type="entry name" value="CDP-OH_PTrfase_TM_dom"/>
</dbReference>
<feature type="binding site" evidence="17">
    <location>
        <position position="87"/>
    </location>
    <ligand>
        <name>Mg(2+)</name>
        <dbReference type="ChEBI" id="CHEBI:18420"/>
        <label>1</label>
    </ligand>
</feature>
<evidence type="ECO:0000256" key="3">
    <source>
        <dbReference type="ARBA" id="ARBA00005189"/>
    </source>
</evidence>
<comment type="similarity">
    <text evidence="4 17 18">Belongs to the CDP-alcohol phosphatidyltransferase class-I family.</text>
</comment>
<feature type="binding site" evidence="17">
    <location>
        <position position="66"/>
    </location>
    <ligand>
        <name>Mg(2+)</name>
        <dbReference type="ChEBI" id="CHEBI:18420"/>
        <label>1</label>
    </ligand>
</feature>
<dbReference type="NCBIfam" id="NF045883">
    <property type="entry name" value="PIPSynth"/>
    <property type="match status" value="1"/>
</dbReference>
<feature type="region of interest" description="Disordered" evidence="19">
    <location>
        <begin position="204"/>
        <end position="239"/>
    </location>
</feature>
<feature type="binding site" evidence="17">
    <location>
        <position position="91"/>
    </location>
    <ligand>
        <name>Mg(2+)</name>
        <dbReference type="ChEBI" id="CHEBI:18420"/>
        <label>2</label>
    </ligand>
</feature>
<keyword evidence="17" id="KW-1208">Phospholipid metabolism</keyword>
<evidence type="ECO:0000256" key="7">
    <source>
        <dbReference type="ARBA" id="ARBA00022679"/>
    </source>
</evidence>
<evidence type="ECO:0000256" key="17">
    <source>
        <dbReference type="HAMAP-Rule" id="MF_02241"/>
    </source>
</evidence>
<feature type="binding site" evidence="17">
    <location>
        <position position="66"/>
    </location>
    <ligand>
        <name>Mg(2+)</name>
        <dbReference type="ChEBI" id="CHEBI:18420"/>
        <label>2</label>
    </ligand>
</feature>
<evidence type="ECO:0000313" key="21">
    <source>
        <dbReference type="Proteomes" id="UP000273001"/>
    </source>
</evidence>
<dbReference type="RefSeq" id="WP_119834989.1">
    <property type="nucleotide sequence ID" value="NZ_CP032514.1"/>
</dbReference>
<keyword evidence="12 17" id="KW-0472">Membrane</keyword>
<evidence type="ECO:0000313" key="20">
    <source>
        <dbReference type="EMBL" id="AYD89737.1"/>
    </source>
</evidence>
<comment type="subunit">
    <text evidence="5 17">Homodimer.</text>
</comment>
<dbReference type="InterPro" id="IPR000462">
    <property type="entry name" value="CDP-OH_P_trans"/>
</dbReference>
<dbReference type="InterPro" id="IPR048254">
    <property type="entry name" value="CDP_ALCOHOL_P_TRANSF_CS"/>
</dbReference>
<proteinExistence type="inferred from homology"/>
<keyword evidence="17" id="KW-0594">Phospholipid biosynthesis</keyword>
<evidence type="ECO:0000256" key="15">
    <source>
        <dbReference type="ARBA" id="ARBA00033137"/>
    </source>
</evidence>
<dbReference type="Pfam" id="PF01066">
    <property type="entry name" value="CDP-OH_P_transf"/>
    <property type="match status" value="1"/>
</dbReference>
<keyword evidence="6 17" id="KW-1003">Cell membrane</keyword>
<name>A0ABN5PS32_9ACTO</name>
<gene>
    <name evidence="20" type="ORF">D5R93_06165</name>
</gene>
<feature type="binding site" evidence="17">
    <location>
        <position position="74"/>
    </location>
    <ligand>
        <name>a CDP-1,2-diacyl-sn-glycerol</name>
        <dbReference type="ChEBI" id="CHEBI:58332"/>
    </ligand>
</feature>
<dbReference type="HAMAP" id="MF_02241">
    <property type="entry name" value="PIP_synthase"/>
    <property type="match status" value="1"/>
</dbReference>
<comment type="cofactor">
    <cofactor evidence="17">
        <name>Mg(2+)</name>
        <dbReference type="ChEBI" id="CHEBI:18420"/>
    </cofactor>
    <text evidence="17">Contains a di-nuclear catalytic Mg(2+) center.</text>
</comment>
<keyword evidence="21" id="KW-1185">Reference proteome</keyword>
<evidence type="ECO:0000256" key="11">
    <source>
        <dbReference type="ARBA" id="ARBA00022989"/>
    </source>
</evidence>
<evidence type="ECO:0000256" key="12">
    <source>
        <dbReference type="ARBA" id="ARBA00023136"/>
    </source>
</evidence>
<evidence type="ECO:0000256" key="13">
    <source>
        <dbReference type="ARBA" id="ARBA00023935"/>
    </source>
</evidence>
<reference evidence="20 21" key="1">
    <citation type="submission" date="2018-09" db="EMBL/GenBank/DDBJ databases">
        <authorList>
            <person name="Li J."/>
        </authorList>
    </citation>
    <scope>NUCLEOTIDE SEQUENCE [LARGE SCALE GENOMIC DNA]</scope>
    <source>
        <strain evidence="20 21">2129</strain>
    </source>
</reference>
<comment type="catalytic activity">
    <reaction evidence="16 17">
        <text>a CDP-1,2-diacyl-sn-glycerol + 1D-myo-inositol 3-phosphate = a 1,2-diacyl-sn-glycero-3-phospho-(1D-myo-inositol-3-phosphate) + CMP + H(+)</text>
        <dbReference type="Rhea" id="RHEA:60504"/>
        <dbReference type="ChEBI" id="CHEBI:15378"/>
        <dbReference type="ChEBI" id="CHEBI:58088"/>
        <dbReference type="ChEBI" id="CHEBI:58332"/>
        <dbReference type="ChEBI" id="CHEBI:58401"/>
        <dbReference type="ChEBI" id="CHEBI:60377"/>
    </reaction>
</comment>
<dbReference type="PROSITE" id="PS00379">
    <property type="entry name" value="CDP_ALCOHOL_P_TRANSF"/>
    <property type="match status" value="1"/>
</dbReference>
<dbReference type="InterPro" id="IPR044268">
    <property type="entry name" value="PIP_synthase_PgsA1"/>
</dbReference>
<comment type="function">
    <text evidence="17">Catalyzes the conjugation of the 1'-hydroxyl group of D-myo-inositol-3-phosphate (also named L-myo-inositol-1-phosphate) with a lipid tail of cytidine diphosphate diacylglycerol (CDP-DAG), forming phosphatidylinositol phosphate (PIP) and CMP. PIP is a precursor of phosphatidylinositol (PI) which is an essential lipid required for cell wall formation.</text>
</comment>
<feature type="compositionally biased region" description="Low complexity" evidence="19">
    <location>
        <begin position="227"/>
        <end position="239"/>
    </location>
</feature>
<feature type="transmembrane region" description="Helical" evidence="17">
    <location>
        <begin position="21"/>
        <end position="47"/>
    </location>
</feature>
<comment type="pathway">
    <text evidence="3">Lipid metabolism.</text>
</comment>
<evidence type="ECO:0000256" key="8">
    <source>
        <dbReference type="ARBA" id="ARBA00022692"/>
    </source>
</evidence>
<keyword evidence="9 17" id="KW-0479">Metal-binding</keyword>
<evidence type="ECO:0000256" key="6">
    <source>
        <dbReference type="ARBA" id="ARBA00022475"/>
    </source>
</evidence>
<dbReference type="EMBL" id="CP032514">
    <property type="protein sequence ID" value="AYD89737.1"/>
    <property type="molecule type" value="Genomic_DNA"/>
</dbReference>
<feature type="transmembrane region" description="Helical" evidence="17">
    <location>
        <begin position="158"/>
        <end position="184"/>
    </location>
</feature>
<dbReference type="Proteomes" id="UP000273001">
    <property type="component" value="Chromosome"/>
</dbReference>
<accession>A0ABN5PS32</accession>
<sequence length="239" mass="23833">MLGNHGRGLTRALFTRPALAMARAGVTPNVLTVAGTVLSVSAAVLLLPQGHFVAGPLVLALVLVADSFDGILARATGRTSVFGAFLDSTMDRLADGAVFASLAAWAALRMEAGALRTVTLVAALSSVVLAGVVPYARARAEAVGVQASVGVAERTDRLVVALLATLAVGLGAPLWVLTLGLSYVCLASLVTVLQRVRAVAVQTAPTPSSAEPGLDGSPAPGTPGPVPGTAGTAADGRPS</sequence>
<evidence type="ECO:0000256" key="9">
    <source>
        <dbReference type="ARBA" id="ARBA00022723"/>
    </source>
</evidence>
<feature type="binding site" evidence="17">
    <location>
        <position position="80"/>
    </location>
    <ligand>
        <name>a CDP-1,2-diacyl-sn-glycerol</name>
        <dbReference type="ChEBI" id="CHEBI:58332"/>
    </ligand>
</feature>
<protein>
    <recommendedName>
        <fullName evidence="14 17">Phosphatidylinositol phosphate synthase</fullName>
        <shortName evidence="17">PIP synthase</shortName>
        <ecNumber evidence="17">2.7.8.-</ecNumber>
    </recommendedName>
    <alternativeName>
        <fullName evidence="15 17">CDP-diacylglycerol--D-myo-inositol-3-phosphate 3-phosphatidyltransferase</fullName>
    </alternativeName>
</protein>
<evidence type="ECO:0000256" key="2">
    <source>
        <dbReference type="ARBA" id="ARBA00004805"/>
    </source>
</evidence>
<comment type="caution">
    <text evidence="17">Lacks conserved residue(s) required for the propagation of feature annotation.</text>
</comment>
<feature type="binding site" evidence="17">
    <location>
        <begin position="29"/>
        <end position="32"/>
    </location>
    <ligand>
        <name>a CDP-1,2-diacyl-sn-glycerol</name>
        <dbReference type="ChEBI" id="CHEBI:58332"/>
    </ligand>
</feature>
<keyword evidence="7 17" id="KW-0808">Transferase</keyword>
<feature type="binding site" evidence="17">
    <location>
        <position position="69"/>
    </location>
    <ligand>
        <name>Mg(2+)</name>
        <dbReference type="ChEBI" id="CHEBI:18420"/>
        <label>1</label>
    </ligand>
</feature>
<evidence type="ECO:0000256" key="1">
    <source>
        <dbReference type="ARBA" id="ARBA00004651"/>
    </source>
</evidence>
<evidence type="ECO:0000256" key="10">
    <source>
        <dbReference type="ARBA" id="ARBA00022842"/>
    </source>
</evidence>
<keyword evidence="10 17" id="KW-0460">Magnesium</keyword>
<dbReference type="Gene3D" id="1.20.120.1760">
    <property type="match status" value="1"/>
</dbReference>
<feature type="transmembrane region" description="Helical" evidence="17">
    <location>
        <begin position="114"/>
        <end position="137"/>
    </location>
</feature>
<keyword evidence="17" id="KW-0443">Lipid metabolism</keyword>
<keyword evidence="11 17" id="KW-1133">Transmembrane helix</keyword>
<evidence type="ECO:0000256" key="5">
    <source>
        <dbReference type="ARBA" id="ARBA00011738"/>
    </source>
</evidence>
<feature type="active site" description="Proton acceptor" evidence="17">
    <location>
        <position position="91"/>
    </location>
</feature>
<feature type="binding site" evidence="17">
    <location>
        <position position="70"/>
    </location>
    <ligand>
        <name>a CDP-1,2-diacyl-sn-glycerol</name>
        <dbReference type="ChEBI" id="CHEBI:58332"/>
    </ligand>
</feature>
<comment type="pathway">
    <text evidence="2 17">Phospholipid metabolism; phosphatidylinositol phosphate biosynthesis.</text>
</comment>
<comment type="catalytic activity">
    <reaction evidence="13 17">
        <text>1,2-di-(9Z-octadecenoyl)-sn-glycero-3-cytidine-5'-diphosphate + 1D-myo-inositol 3-phosphate = 1,2-di-(9Z-octadecenoyl)-sn-glycero-3-phospho-(1D-myo-inositol-3-phosphate) + CMP + H(+)</text>
        <dbReference type="Rhea" id="RHEA:61216"/>
        <dbReference type="ChEBI" id="CHEBI:15378"/>
        <dbReference type="ChEBI" id="CHEBI:58401"/>
        <dbReference type="ChEBI" id="CHEBI:60377"/>
        <dbReference type="ChEBI" id="CHEBI:85356"/>
        <dbReference type="ChEBI" id="CHEBI:144472"/>
    </reaction>
</comment>
<evidence type="ECO:0000256" key="18">
    <source>
        <dbReference type="RuleBase" id="RU003750"/>
    </source>
</evidence>
<organism evidence="20 21">
    <name type="scientific">Actinomyces lilanjuaniae</name>
    <dbReference type="NCBI Taxonomy" id="2321394"/>
    <lineage>
        <taxon>Bacteria</taxon>
        <taxon>Bacillati</taxon>
        <taxon>Actinomycetota</taxon>
        <taxon>Actinomycetes</taxon>
        <taxon>Actinomycetales</taxon>
        <taxon>Actinomycetaceae</taxon>
        <taxon>Actinomyces</taxon>
    </lineage>
</organism>
<evidence type="ECO:0000256" key="14">
    <source>
        <dbReference type="ARBA" id="ARBA00024082"/>
    </source>
</evidence>
<comment type="subcellular location">
    <subcellularLocation>
        <location evidence="1 17">Cell membrane</location>
        <topology evidence="1 17">Multi-pass membrane protein</topology>
    </subcellularLocation>
</comment>
<keyword evidence="8 17" id="KW-0812">Transmembrane</keyword>
<evidence type="ECO:0000256" key="4">
    <source>
        <dbReference type="ARBA" id="ARBA00010441"/>
    </source>
</evidence>
<feature type="binding site" evidence="17">
    <location>
        <position position="87"/>
    </location>
    <ligand>
        <name>Mg(2+)</name>
        <dbReference type="ChEBI" id="CHEBI:18420"/>
        <label>2</label>
    </ligand>
</feature>
<evidence type="ECO:0000256" key="16">
    <source>
        <dbReference type="ARBA" id="ARBA00048865"/>
    </source>
</evidence>
<keyword evidence="17" id="KW-0444">Lipid biosynthesis</keyword>
<dbReference type="EC" id="2.7.8.-" evidence="17"/>